<accession>A0A843X3E7</accession>
<feature type="compositionally biased region" description="Low complexity" evidence="1">
    <location>
        <begin position="129"/>
        <end position="144"/>
    </location>
</feature>
<evidence type="ECO:0000313" key="3">
    <source>
        <dbReference type="Proteomes" id="UP000652761"/>
    </source>
</evidence>
<gene>
    <name evidence="2" type="ORF">Taro_042957</name>
</gene>
<feature type="region of interest" description="Disordered" evidence="1">
    <location>
        <begin position="128"/>
        <end position="162"/>
    </location>
</feature>
<reference evidence="2" key="1">
    <citation type="submission" date="2017-07" db="EMBL/GenBank/DDBJ databases">
        <title>Taro Niue Genome Assembly and Annotation.</title>
        <authorList>
            <person name="Atibalentja N."/>
            <person name="Keating K."/>
            <person name="Fields C.J."/>
        </authorList>
    </citation>
    <scope>NUCLEOTIDE SEQUENCE</scope>
    <source>
        <strain evidence="2">Niue_2</strain>
        <tissue evidence="2">Leaf</tissue>
    </source>
</reference>
<protein>
    <submittedName>
        <fullName evidence="2">Uncharacterized protein</fullName>
    </submittedName>
</protein>
<keyword evidence="3" id="KW-1185">Reference proteome</keyword>
<dbReference type="EMBL" id="NMUH01004567">
    <property type="protein sequence ID" value="MQM10070.1"/>
    <property type="molecule type" value="Genomic_DNA"/>
</dbReference>
<dbReference type="Proteomes" id="UP000652761">
    <property type="component" value="Unassembled WGS sequence"/>
</dbReference>
<dbReference type="AlphaFoldDB" id="A0A843X3E7"/>
<evidence type="ECO:0000313" key="2">
    <source>
        <dbReference type="EMBL" id="MQM10070.1"/>
    </source>
</evidence>
<feature type="region of interest" description="Disordered" evidence="1">
    <location>
        <begin position="1"/>
        <end position="67"/>
    </location>
</feature>
<feature type="compositionally biased region" description="Low complexity" evidence="1">
    <location>
        <begin position="1"/>
        <end position="12"/>
    </location>
</feature>
<feature type="compositionally biased region" description="Basic and acidic residues" evidence="1">
    <location>
        <begin position="147"/>
        <end position="162"/>
    </location>
</feature>
<feature type="compositionally biased region" description="Low complexity" evidence="1">
    <location>
        <begin position="37"/>
        <end position="52"/>
    </location>
</feature>
<organism evidence="2 3">
    <name type="scientific">Colocasia esculenta</name>
    <name type="common">Wild taro</name>
    <name type="synonym">Arum esculentum</name>
    <dbReference type="NCBI Taxonomy" id="4460"/>
    <lineage>
        <taxon>Eukaryota</taxon>
        <taxon>Viridiplantae</taxon>
        <taxon>Streptophyta</taxon>
        <taxon>Embryophyta</taxon>
        <taxon>Tracheophyta</taxon>
        <taxon>Spermatophyta</taxon>
        <taxon>Magnoliopsida</taxon>
        <taxon>Liliopsida</taxon>
        <taxon>Araceae</taxon>
        <taxon>Aroideae</taxon>
        <taxon>Colocasieae</taxon>
        <taxon>Colocasia</taxon>
    </lineage>
</organism>
<proteinExistence type="predicted"/>
<sequence>MSLGTPSPSRRTPSPPPPVASPLPLLTNSDYRNVRRGSTYSSGGTTGSAGISHVGGTREVPSLPEGRSRGPLLIVFVLDLLLLLPLLLGSATPTTPVVSATRSVSLTTPVVPATRSASPTMPVVPLTGSASHPVASSVPSHSAAEVQSHHPAAEEVAHPAGR</sequence>
<name>A0A843X3E7_COLES</name>
<evidence type="ECO:0000256" key="1">
    <source>
        <dbReference type="SAM" id="MobiDB-lite"/>
    </source>
</evidence>
<comment type="caution">
    <text evidence="2">The sequence shown here is derived from an EMBL/GenBank/DDBJ whole genome shotgun (WGS) entry which is preliminary data.</text>
</comment>